<evidence type="ECO:0000256" key="1">
    <source>
        <dbReference type="SAM" id="Phobius"/>
    </source>
</evidence>
<keyword evidence="1" id="KW-1133">Transmembrane helix</keyword>
<keyword evidence="1" id="KW-0472">Membrane</keyword>
<keyword evidence="3" id="KW-1185">Reference proteome</keyword>
<feature type="transmembrane region" description="Helical" evidence="1">
    <location>
        <begin position="52"/>
        <end position="69"/>
    </location>
</feature>
<proteinExistence type="predicted"/>
<comment type="caution">
    <text evidence="2">The sequence shown here is derived from an EMBL/GenBank/DDBJ whole genome shotgun (WGS) entry which is preliminary data.</text>
</comment>
<evidence type="ECO:0000313" key="3">
    <source>
        <dbReference type="Proteomes" id="UP000265816"/>
    </source>
</evidence>
<organism evidence="2 3">
    <name type="scientific">Mesobacillus zeae</name>
    <dbReference type="NCBI Taxonomy" id="1917180"/>
    <lineage>
        <taxon>Bacteria</taxon>
        <taxon>Bacillati</taxon>
        <taxon>Bacillota</taxon>
        <taxon>Bacilli</taxon>
        <taxon>Bacillales</taxon>
        <taxon>Bacillaceae</taxon>
        <taxon>Mesobacillus</taxon>
    </lineage>
</organism>
<dbReference type="EMBL" id="QWVT01000013">
    <property type="protein sequence ID" value="RID86289.1"/>
    <property type="molecule type" value="Genomic_DNA"/>
</dbReference>
<dbReference type="AlphaFoldDB" id="A0A398B849"/>
<feature type="transmembrane region" description="Helical" evidence="1">
    <location>
        <begin position="12"/>
        <end position="32"/>
    </location>
</feature>
<gene>
    <name evidence="2" type="ORF">D1970_07115</name>
</gene>
<dbReference type="RefSeq" id="WP_119112195.1">
    <property type="nucleotide sequence ID" value="NZ_CBCSEO010000004.1"/>
</dbReference>
<keyword evidence="1" id="KW-0812">Transmembrane</keyword>
<protein>
    <submittedName>
        <fullName evidence="2">Uncharacterized protein</fullName>
    </submittedName>
</protein>
<evidence type="ECO:0000313" key="2">
    <source>
        <dbReference type="EMBL" id="RID86289.1"/>
    </source>
</evidence>
<reference evidence="2 3" key="1">
    <citation type="submission" date="2018-08" db="EMBL/GenBank/DDBJ databases">
        <title>Bacillus jemisoniae sp. nov., Bacillus chryseoplanitiae sp. nov., Bacillus resnikiae sp. nov., and Bacillus frankliniae sp. nov., isolated from Viking spacecraft and associated surfaces.</title>
        <authorList>
            <person name="Seuylemezian A."/>
            <person name="Vaishampayan P."/>
        </authorList>
    </citation>
    <scope>NUCLEOTIDE SEQUENCE [LARGE SCALE GENOMIC DNA]</scope>
    <source>
        <strain evidence="2 3">JJ-247</strain>
    </source>
</reference>
<accession>A0A398B849</accession>
<dbReference type="OrthoDB" id="2921054at2"/>
<dbReference type="Proteomes" id="UP000265816">
    <property type="component" value="Unassembled WGS sequence"/>
</dbReference>
<sequence>MEAFLYSLEVGIAMLMVAQVGYSIVLFLLGDTQLAWYEWGTFSPSENRLEKLVNSLMNLMMGLAIYFYKKSKNFSWPIRKLLQLITPFIMGFSFIIIFKIVLKFLRWALL</sequence>
<name>A0A398B849_9BACI</name>
<feature type="transmembrane region" description="Helical" evidence="1">
    <location>
        <begin position="81"/>
        <end position="102"/>
    </location>
</feature>